<dbReference type="InterPro" id="IPR036397">
    <property type="entry name" value="RNaseH_sf"/>
</dbReference>
<dbReference type="GO" id="GO:0015074">
    <property type="term" value="P:DNA integration"/>
    <property type="evidence" value="ECO:0007669"/>
    <property type="project" value="InterPro"/>
</dbReference>
<dbReference type="EMBL" id="JACIGI010000080">
    <property type="protein sequence ID" value="MBB4287980.1"/>
    <property type="molecule type" value="Genomic_DNA"/>
</dbReference>
<name>A0A7W6S453_9PROT</name>
<protein>
    <submittedName>
        <fullName evidence="2">Transposase InsO family protein</fullName>
    </submittedName>
</protein>
<dbReference type="PROSITE" id="PS50994">
    <property type="entry name" value="INTEGRASE"/>
    <property type="match status" value="1"/>
</dbReference>
<evidence type="ECO:0000259" key="1">
    <source>
        <dbReference type="PROSITE" id="PS50994"/>
    </source>
</evidence>
<feature type="domain" description="Integrase catalytic" evidence="1">
    <location>
        <begin position="161"/>
        <end position="333"/>
    </location>
</feature>
<dbReference type="Pfam" id="PF13683">
    <property type="entry name" value="rve_3"/>
    <property type="match status" value="1"/>
</dbReference>
<dbReference type="PANTHER" id="PTHR35004">
    <property type="entry name" value="TRANSPOSASE RV3428C-RELATED"/>
    <property type="match status" value="1"/>
</dbReference>
<dbReference type="InterPro" id="IPR001584">
    <property type="entry name" value="Integrase_cat-core"/>
</dbReference>
<evidence type="ECO:0000313" key="2">
    <source>
        <dbReference type="EMBL" id="MBB4287980.1"/>
    </source>
</evidence>
<dbReference type="RefSeq" id="WP_184438254.1">
    <property type="nucleotide sequence ID" value="NZ_JACIGI010000080.1"/>
</dbReference>
<dbReference type="SUPFAM" id="SSF53098">
    <property type="entry name" value="Ribonuclease H-like"/>
    <property type="match status" value="1"/>
</dbReference>
<dbReference type="GO" id="GO:0003676">
    <property type="term" value="F:nucleic acid binding"/>
    <property type="evidence" value="ECO:0007669"/>
    <property type="project" value="InterPro"/>
</dbReference>
<sequence length="343" mass="39435">MQFKALHKTVYKLYSYARTQECLDAHRQHHEERVRLWQAHKAEGLNDEACQRLSGISRASYYRSKRALAALDRGVTPPSKARKRQNKRRWGEAEKQLVLTIRRANPPYGKEKIAIIINRDHGRAISVSTVGRILKHLAEKGLIQRSPSALRAKRKRTFKGRHAQPWTYKDYKDIKIGERVQIDHMTVTRNGLVCKHFQAWDRRSKFIHAQVYSNAKSSSAKRFLQEFIEKSPFTVISIQVDGGSEFMAEFEDACAELSIPLIVLPPKKPTYNGGVERGNRTFQEEFYFQPNLLADTIGAMRYELSKAVNKYNSYRPHRALNGLTPLAYLQNALKEPSPESQAA</sequence>
<dbReference type="Proteomes" id="UP000555728">
    <property type="component" value="Unassembled WGS sequence"/>
</dbReference>
<comment type="caution">
    <text evidence="2">The sequence shown here is derived from an EMBL/GenBank/DDBJ whole genome shotgun (WGS) entry which is preliminary data.</text>
</comment>
<accession>A0A7W6S453</accession>
<dbReference type="PANTHER" id="PTHR35004:SF7">
    <property type="entry name" value="INTEGRASE PROTEIN"/>
    <property type="match status" value="1"/>
</dbReference>
<dbReference type="Gene3D" id="3.30.420.10">
    <property type="entry name" value="Ribonuclease H-like superfamily/Ribonuclease H"/>
    <property type="match status" value="1"/>
</dbReference>
<evidence type="ECO:0000313" key="3">
    <source>
        <dbReference type="Proteomes" id="UP000555728"/>
    </source>
</evidence>
<reference evidence="2 3" key="1">
    <citation type="submission" date="2020-08" db="EMBL/GenBank/DDBJ databases">
        <title>Genome sequencing of Purple Non-Sulfur Bacteria from various extreme environments.</title>
        <authorList>
            <person name="Mayer M."/>
        </authorList>
    </citation>
    <scope>NUCLEOTIDE SEQUENCE [LARGE SCALE GENOMIC DNA]</scope>
    <source>
        <strain evidence="2 3">JA135</strain>
    </source>
</reference>
<dbReference type="InterPro" id="IPR012337">
    <property type="entry name" value="RNaseH-like_sf"/>
</dbReference>
<keyword evidence="3" id="KW-1185">Reference proteome</keyword>
<organism evidence="2 3">
    <name type="scientific">Roseospira goensis</name>
    <dbReference type="NCBI Taxonomy" id="391922"/>
    <lineage>
        <taxon>Bacteria</taxon>
        <taxon>Pseudomonadati</taxon>
        <taxon>Pseudomonadota</taxon>
        <taxon>Alphaproteobacteria</taxon>
        <taxon>Rhodospirillales</taxon>
        <taxon>Rhodospirillaceae</taxon>
        <taxon>Roseospira</taxon>
    </lineage>
</organism>
<proteinExistence type="predicted"/>
<dbReference type="AlphaFoldDB" id="A0A7W6S453"/>
<gene>
    <name evidence="2" type="ORF">GGD88_003748</name>
</gene>